<proteinExistence type="predicted"/>
<keyword evidence="2" id="KW-1185">Reference proteome</keyword>
<evidence type="ECO:0000313" key="2">
    <source>
        <dbReference type="Proteomes" id="UP001497516"/>
    </source>
</evidence>
<dbReference type="EMBL" id="OZ034815">
    <property type="protein sequence ID" value="CAL1365828.1"/>
    <property type="molecule type" value="Genomic_DNA"/>
</dbReference>
<accession>A0AAV2D4E7</accession>
<evidence type="ECO:0000313" key="1">
    <source>
        <dbReference type="EMBL" id="CAL1365828.1"/>
    </source>
</evidence>
<protein>
    <submittedName>
        <fullName evidence="1">Uncharacterized protein</fullName>
    </submittedName>
</protein>
<reference evidence="1 2" key="1">
    <citation type="submission" date="2024-04" db="EMBL/GenBank/DDBJ databases">
        <authorList>
            <person name="Fracassetti M."/>
        </authorList>
    </citation>
    <scope>NUCLEOTIDE SEQUENCE [LARGE SCALE GENOMIC DNA]</scope>
</reference>
<dbReference type="AlphaFoldDB" id="A0AAV2D4E7"/>
<organism evidence="1 2">
    <name type="scientific">Linum trigynum</name>
    <dbReference type="NCBI Taxonomy" id="586398"/>
    <lineage>
        <taxon>Eukaryota</taxon>
        <taxon>Viridiplantae</taxon>
        <taxon>Streptophyta</taxon>
        <taxon>Embryophyta</taxon>
        <taxon>Tracheophyta</taxon>
        <taxon>Spermatophyta</taxon>
        <taxon>Magnoliopsida</taxon>
        <taxon>eudicotyledons</taxon>
        <taxon>Gunneridae</taxon>
        <taxon>Pentapetalae</taxon>
        <taxon>rosids</taxon>
        <taxon>fabids</taxon>
        <taxon>Malpighiales</taxon>
        <taxon>Linaceae</taxon>
        <taxon>Linum</taxon>
    </lineage>
</organism>
<dbReference type="Proteomes" id="UP001497516">
    <property type="component" value="Chromosome 2"/>
</dbReference>
<name>A0AAV2D4E7_9ROSI</name>
<sequence>MRKLFFVVEDDVWTTKKPNSSYIANKLKPSTPSIEVSSGEVQKSSVDARATDSTRVIKFTKNYREQL</sequence>
<gene>
    <name evidence="1" type="ORF">LTRI10_LOCUS10357</name>
</gene>